<sequence length="71" mass="8047">MKEIGSLSPIFILCTFKRKLNGFGLIKLCCSHSCRCDTELPQVSQCMKLNVVACLKDQEEIFPNSFSNMKE</sequence>
<protein>
    <submittedName>
        <fullName evidence="1">Uncharacterized protein</fullName>
    </submittedName>
</protein>
<evidence type="ECO:0000313" key="2">
    <source>
        <dbReference type="Proteomes" id="UP001295684"/>
    </source>
</evidence>
<reference evidence="1" key="1">
    <citation type="submission" date="2023-07" db="EMBL/GenBank/DDBJ databases">
        <authorList>
            <consortium name="AG Swart"/>
            <person name="Singh M."/>
            <person name="Singh A."/>
            <person name="Seah K."/>
            <person name="Emmerich C."/>
        </authorList>
    </citation>
    <scope>NUCLEOTIDE SEQUENCE</scope>
    <source>
        <strain evidence="1">DP1</strain>
    </source>
</reference>
<comment type="caution">
    <text evidence="1">The sequence shown here is derived from an EMBL/GenBank/DDBJ whole genome shotgun (WGS) entry which is preliminary data.</text>
</comment>
<accession>A0AAD1Y9N3</accession>
<dbReference type="Proteomes" id="UP001295684">
    <property type="component" value="Unassembled WGS sequence"/>
</dbReference>
<organism evidence="1 2">
    <name type="scientific">Euplotes crassus</name>
    <dbReference type="NCBI Taxonomy" id="5936"/>
    <lineage>
        <taxon>Eukaryota</taxon>
        <taxon>Sar</taxon>
        <taxon>Alveolata</taxon>
        <taxon>Ciliophora</taxon>
        <taxon>Intramacronucleata</taxon>
        <taxon>Spirotrichea</taxon>
        <taxon>Hypotrichia</taxon>
        <taxon>Euplotida</taxon>
        <taxon>Euplotidae</taxon>
        <taxon>Moneuplotes</taxon>
    </lineage>
</organism>
<dbReference type="AlphaFoldDB" id="A0AAD1Y9N3"/>
<gene>
    <name evidence="1" type="ORF">ECRASSUSDP1_LOCUS28455</name>
</gene>
<proteinExistence type="predicted"/>
<evidence type="ECO:0000313" key="1">
    <source>
        <dbReference type="EMBL" id="CAI2386830.1"/>
    </source>
</evidence>
<keyword evidence="2" id="KW-1185">Reference proteome</keyword>
<name>A0AAD1Y9N3_EUPCR</name>
<dbReference type="EMBL" id="CAMPGE010029366">
    <property type="protein sequence ID" value="CAI2386830.1"/>
    <property type="molecule type" value="Genomic_DNA"/>
</dbReference>